<gene>
    <name evidence="1" type="ORF">CLV91_3047</name>
</gene>
<evidence type="ECO:0000313" key="2">
    <source>
        <dbReference type="Proteomes" id="UP000269412"/>
    </source>
</evidence>
<dbReference type="EMBL" id="RBIQ01000011">
    <property type="protein sequence ID" value="RKR07862.1"/>
    <property type="molecule type" value="Genomic_DNA"/>
</dbReference>
<proteinExistence type="predicted"/>
<sequence length="975" mass="98093">TIAVPNNLDNSVTNETNTAFASAVNTLTITDSDGALTAPIVNTNALAIASGEITSTINGVASAPIALPVADGTETILNDGTNTIVSGDGSTATPYSIAVPDNLDNSVTNETNTGFASAVNTLTITDSDGALTAPIVNTNTLNIASGEITSTINGVASAPVTLPVADGTETEVTGAGINVVTGDGSAATPYVVTATEVDGSVTNETNTAFGSVVNTLTITDSDGALTAPIVNTNALAIASGEITSTINGVASAPVTLPVADGTETILNDGTNTIVSGDGSTATPYSIAVPDNLDNSVTNETNTAFGSAVNTLTITDSDGALTAPIVNTNTLAIASGEITSTINGVASAPVTLPVADGTETEVTGAGINVVTGDGSAATPYVVTATEVDGSVTNETNTAFGSTVNTLTITDSDGALTAPIVNTNALAIASGEITSTINGVASAPVTLPVADGTETEVTGAGINVVTGDGSAATPYVVTATEVDGSVTNETNTAFGSAVNTLTITDSDGALTAPIVNTNALAIASGEITSTINGVASAPVTLPVADGTETILNDGTNTIVSGDGSTASPYSIAVPDNLDNSVTNELSDLSLDATSNMLTLTNPATGTNQVDLSGYVSSDDQAVEMFAFNGSTFELLLKIEDDPTTRTANLSSLHADGTETKIIAGNSGITITGDGSSSLPYGIYNNFTEVDGSILNEVNTGFSTVNVAGTDYLRITDSNGDLDVPLSDLSPTGTTGSIFFADTDGSITEDNGQLFWNGTNNRLGVGTSSPTNKFHVTGAIRSEGYLNSDGSVGEPAYRFQDDTDTGMYSPFQDEISFTAGGIEALNIDETSNNTTVTIKETLELEGAVLDENDSAGTVGQVLTATATGTEWVTNYNPVKAIGKISSGGSVVKATTGVSTSRISQGRYQVTFASGIVSDADYIIQLTQPGRGGSGNDDPGISYSNQTATGFQVIIGDNDNGGTDRNRFDSEFMFTILDL</sequence>
<accession>A0A495DT94</accession>
<keyword evidence="2" id="KW-1185">Reference proteome</keyword>
<comment type="caution">
    <text evidence="1">The sequence shown here is derived from an EMBL/GenBank/DDBJ whole genome shotgun (WGS) entry which is preliminary data.</text>
</comment>
<dbReference type="AlphaFoldDB" id="A0A495DT94"/>
<dbReference type="Proteomes" id="UP000269412">
    <property type="component" value="Unassembled WGS sequence"/>
</dbReference>
<dbReference type="RefSeq" id="WP_170146767.1">
    <property type="nucleotide sequence ID" value="NZ_RBIQ01000011.1"/>
</dbReference>
<protein>
    <submittedName>
        <fullName evidence="1">Uncharacterized protein</fullName>
    </submittedName>
</protein>
<name>A0A495DT94_9FLAO</name>
<evidence type="ECO:0000313" key="1">
    <source>
        <dbReference type="EMBL" id="RKR07862.1"/>
    </source>
</evidence>
<reference evidence="1 2" key="1">
    <citation type="submission" date="2018-10" db="EMBL/GenBank/DDBJ databases">
        <title>Genomic Encyclopedia of Archaeal and Bacterial Type Strains, Phase II (KMG-II): from individual species to whole genera.</title>
        <authorList>
            <person name="Goeker M."/>
        </authorList>
    </citation>
    <scope>NUCLEOTIDE SEQUENCE [LARGE SCALE GENOMIC DNA]</scope>
    <source>
        <strain evidence="1 2">DSM 25230</strain>
    </source>
</reference>
<feature type="non-terminal residue" evidence="1">
    <location>
        <position position="1"/>
    </location>
</feature>
<organism evidence="1 2">
    <name type="scientific">Maribacter vaceletii</name>
    <dbReference type="NCBI Taxonomy" id="1206816"/>
    <lineage>
        <taxon>Bacteria</taxon>
        <taxon>Pseudomonadati</taxon>
        <taxon>Bacteroidota</taxon>
        <taxon>Flavobacteriia</taxon>
        <taxon>Flavobacteriales</taxon>
        <taxon>Flavobacteriaceae</taxon>
        <taxon>Maribacter</taxon>
    </lineage>
</organism>